<accession>A0A081BGZ4</accession>
<dbReference type="STRING" id="1291743.LOSG293_040580"/>
<evidence type="ECO:0000259" key="6">
    <source>
        <dbReference type="Pfam" id="PF02866"/>
    </source>
</evidence>
<keyword evidence="4" id="KW-0560">Oxidoreductase</keyword>
<feature type="binding site" evidence="3">
    <location>
        <begin position="8"/>
        <end position="13"/>
    </location>
    <ligand>
        <name>NAD(+)</name>
        <dbReference type="ChEBI" id="CHEBI:57540"/>
    </ligand>
</feature>
<gene>
    <name evidence="7" type="primary">hicD1</name>
    <name evidence="7" type="ORF">LOSG293_040580</name>
</gene>
<feature type="binding site" evidence="3">
    <location>
        <position position="97"/>
    </location>
    <ligand>
        <name>NAD(+)</name>
        <dbReference type="ChEBI" id="CHEBI:57540"/>
    </ligand>
</feature>
<dbReference type="AlphaFoldDB" id="A0A081BGZ4"/>
<feature type="domain" description="Lactate/malate dehydrogenase C-terminal" evidence="6">
    <location>
        <begin position="147"/>
        <end position="303"/>
    </location>
</feature>
<dbReference type="RefSeq" id="WP_034526472.1">
    <property type="nucleotide sequence ID" value="NZ_BBAZ01000004.1"/>
</dbReference>
<organism evidence="7 8">
    <name type="scientific">Secundilactobacillus oryzae JCM 18671</name>
    <dbReference type="NCBI Taxonomy" id="1291743"/>
    <lineage>
        <taxon>Bacteria</taxon>
        <taxon>Bacillati</taxon>
        <taxon>Bacillota</taxon>
        <taxon>Bacilli</taxon>
        <taxon>Lactobacillales</taxon>
        <taxon>Lactobacillaceae</taxon>
        <taxon>Secundilactobacillus</taxon>
    </lineage>
</organism>
<dbReference type="OrthoDB" id="9802969at2"/>
<evidence type="ECO:0000256" key="2">
    <source>
        <dbReference type="PIRSR" id="PIRSR000102-1"/>
    </source>
</evidence>
<dbReference type="Pfam" id="PF02866">
    <property type="entry name" value="Ldh_1_C"/>
    <property type="match status" value="1"/>
</dbReference>
<comment type="caution">
    <text evidence="7">The sequence shown here is derived from an EMBL/GenBank/DDBJ whole genome shotgun (WGS) entry which is preliminary data.</text>
</comment>
<evidence type="ECO:0000256" key="3">
    <source>
        <dbReference type="PIRSR" id="PIRSR000102-3"/>
    </source>
</evidence>
<dbReference type="SUPFAM" id="SSF56327">
    <property type="entry name" value="LDH C-terminal domain-like"/>
    <property type="match status" value="1"/>
</dbReference>
<evidence type="ECO:0000256" key="1">
    <source>
        <dbReference type="ARBA" id="ARBA00006054"/>
    </source>
</evidence>
<dbReference type="CDD" id="cd05291">
    <property type="entry name" value="HicDH_like"/>
    <property type="match status" value="1"/>
</dbReference>
<dbReference type="GO" id="GO:0004459">
    <property type="term" value="F:L-lactate dehydrogenase (NAD+) activity"/>
    <property type="evidence" value="ECO:0007669"/>
    <property type="project" value="TreeGrafter"/>
</dbReference>
<dbReference type="InterPro" id="IPR022383">
    <property type="entry name" value="Lactate/malate_DH_C"/>
</dbReference>
<protein>
    <submittedName>
        <fullName evidence="7">L-2-hydroxyisocaproate dehydrogenase</fullName>
    </submittedName>
</protein>
<feature type="active site" description="Proton acceptor" evidence="2">
    <location>
        <position position="177"/>
    </location>
</feature>
<evidence type="ECO:0000313" key="8">
    <source>
        <dbReference type="Proteomes" id="UP000028700"/>
    </source>
</evidence>
<evidence type="ECO:0000259" key="5">
    <source>
        <dbReference type="Pfam" id="PF00056"/>
    </source>
</evidence>
<dbReference type="PANTHER" id="PTHR43128">
    <property type="entry name" value="L-2-HYDROXYCARBOXYLATE DEHYDROGENASE (NAD(P)(+))"/>
    <property type="match status" value="1"/>
</dbReference>
<dbReference type="Pfam" id="PF00056">
    <property type="entry name" value="Ldh_1_N"/>
    <property type="match status" value="1"/>
</dbReference>
<dbReference type="Proteomes" id="UP000028700">
    <property type="component" value="Unassembled WGS sequence"/>
</dbReference>
<dbReference type="InterPro" id="IPR001236">
    <property type="entry name" value="Lactate/malate_DH_N"/>
</dbReference>
<dbReference type="InterPro" id="IPR015955">
    <property type="entry name" value="Lactate_DH/Glyco_Ohase_4_C"/>
</dbReference>
<dbReference type="SUPFAM" id="SSF51735">
    <property type="entry name" value="NAD(P)-binding Rossmann-fold domains"/>
    <property type="match status" value="1"/>
</dbReference>
<reference evidence="7" key="1">
    <citation type="journal article" date="2014" name="Genome Announc.">
        <title>Draft Genome Sequence of Lactobacillus oryzae Strain SG293T.</title>
        <authorList>
            <person name="Tanizawa Y."/>
            <person name="Fujisawa T."/>
            <person name="Mochizuki T."/>
            <person name="Kaminuma E."/>
            <person name="Nakamura Y."/>
            <person name="Tohno M."/>
        </authorList>
    </citation>
    <scope>NUCLEOTIDE SEQUENCE [LARGE SCALE GENOMIC DNA]</scope>
    <source>
        <strain evidence="7">SG293</strain>
    </source>
</reference>
<dbReference type="PIRSF" id="PIRSF000102">
    <property type="entry name" value="Lac_mal_DH"/>
    <property type="match status" value="1"/>
</dbReference>
<dbReference type="GO" id="GO:0006089">
    <property type="term" value="P:lactate metabolic process"/>
    <property type="evidence" value="ECO:0007669"/>
    <property type="project" value="TreeGrafter"/>
</dbReference>
<dbReference type="InterPro" id="IPR001557">
    <property type="entry name" value="L-lactate/malate_DH"/>
</dbReference>
<name>A0A081BGZ4_9LACO</name>
<dbReference type="EMBL" id="BBJM01000004">
    <property type="protein sequence ID" value="GAK47312.1"/>
    <property type="molecule type" value="Genomic_DNA"/>
</dbReference>
<keyword evidence="3" id="KW-0520">NAD</keyword>
<evidence type="ECO:0000256" key="4">
    <source>
        <dbReference type="RuleBase" id="RU003369"/>
    </source>
</evidence>
<sequence>MRKIGLIGMGNVGATIAYTLVTKGITDELVLIDKNEKKVVADKLDLQDAMGRLNSNTVIKIQDYAELKDADILIITAGKSSAVDGSANGRMGELGFNKEVIKDMAPQIKASGFDGIIIGIMNPNDCMTQYLQEQLDYPRHKIFGTGTFLDTARMQKVVGESFGVNAKNVSGVAMGEHGASQFVAWSTVQVNGVPLRTLERSHSIDLAKLEEATMLGGIMVLQGKGYTNFAIATCAVRLATAVFADEKLACPVSAYSDDLQVYIGQPAIIGKNGVEALTQIALTAEEEQKLTNSAKVILEKVNQLRA</sequence>
<feature type="binding site" evidence="3">
    <location>
        <position position="33"/>
    </location>
    <ligand>
        <name>NAD(+)</name>
        <dbReference type="ChEBI" id="CHEBI:57540"/>
    </ligand>
</feature>
<keyword evidence="8" id="KW-1185">Reference proteome</keyword>
<feature type="binding site" evidence="3">
    <location>
        <begin position="120"/>
        <end position="122"/>
    </location>
    <ligand>
        <name>NAD(+)</name>
        <dbReference type="ChEBI" id="CHEBI:57540"/>
    </ligand>
</feature>
<dbReference type="Gene3D" id="3.90.110.10">
    <property type="entry name" value="Lactate dehydrogenase/glycoside hydrolase, family 4, C-terminal"/>
    <property type="match status" value="1"/>
</dbReference>
<feature type="domain" description="Lactate/malate dehydrogenase N-terminal" evidence="5">
    <location>
        <begin position="3"/>
        <end position="144"/>
    </location>
</feature>
<proteinExistence type="inferred from homology"/>
<comment type="similarity">
    <text evidence="1">Belongs to the LDH/MDH superfamily. LDH family.</text>
</comment>
<dbReference type="PANTHER" id="PTHR43128:SF31">
    <property type="entry name" value="L-LACTATE DEHYDROGENASE"/>
    <property type="match status" value="1"/>
</dbReference>
<dbReference type="PRINTS" id="PR00086">
    <property type="entry name" value="LLDHDRGNASE"/>
</dbReference>
<dbReference type="Gene3D" id="3.40.50.720">
    <property type="entry name" value="NAD(P)-binding Rossmann-like Domain"/>
    <property type="match status" value="1"/>
</dbReference>
<evidence type="ECO:0000313" key="7">
    <source>
        <dbReference type="EMBL" id="GAK47312.1"/>
    </source>
</evidence>
<dbReference type="eggNOG" id="COG0039">
    <property type="taxonomic scope" value="Bacteria"/>
</dbReference>
<dbReference type="InterPro" id="IPR036291">
    <property type="entry name" value="NAD(P)-bd_dom_sf"/>
</dbReference>